<dbReference type="Pfam" id="PF13414">
    <property type="entry name" value="TPR_11"/>
    <property type="match status" value="1"/>
</dbReference>
<keyword evidence="4" id="KW-0472">Membrane</keyword>
<feature type="repeat" description="TPR" evidence="3">
    <location>
        <begin position="443"/>
        <end position="476"/>
    </location>
</feature>
<name>A0A1F7RUY1_9BACT</name>
<feature type="transmembrane region" description="Helical" evidence="4">
    <location>
        <begin position="340"/>
        <end position="362"/>
    </location>
</feature>
<proteinExistence type="predicted"/>
<feature type="non-terminal residue" evidence="5">
    <location>
        <position position="522"/>
    </location>
</feature>
<feature type="transmembrane region" description="Helical" evidence="4">
    <location>
        <begin position="400"/>
        <end position="420"/>
    </location>
</feature>
<feature type="transmembrane region" description="Helical" evidence="4">
    <location>
        <begin position="149"/>
        <end position="165"/>
    </location>
</feature>
<organism evidence="5 6">
    <name type="scientific">Candidatus Schekmanbacteria bacterium RBG_16_38_10</name>
    <dbReference type="NCBI Taxonomy" id="1817879"/>
    <lineage>
        <taxon>Bacteria</taxon>
        <taxon>Candidatus Schekmaniibacteriota</taxon>
    </lineage>
</organism>
<evidence type="ECO:0000256" key="3">
    <source>
        <dbReference type="PROSITE-ProRule" id="PRU00339"/>
    </source>
</evidence>
<evidence type="ECO:0000256" key="2">
    <source>
        <dbReference type="ARBA" id="ARBA00022803"/>
    </source>
</evidence>
<dbReference type="Gene3D" id="1.25.40.10">
    <property type="entry name" value="Tetratricopeptide repeat domain"/>
    <property type="match status" value="1"/>
</dbReference>
<keyword evidence="2 3" id="KW-0802">TPR repeat</keyword>
<sequence>MLTKNKRIFHILLIGILGFIVYSNTFNVPFIFDDEFSITRNPVIRNLDNFFFKQEGYSDNPGRYIGFLTFAINYKLGGLNVAGYHIFNLLVHIVNTILVYIMIILTFRTPNMKDSCLIPFSDLIAIFAAVLFVAHPIQTQAVTYTVQRFASLATMFYLFAIVLYARMRIFQESGKLSSKKVFMLFFLSLAMIVLAMKTKEIAFTLPIIITLYEFFFFRSAIRKRITFLTPVILTLLIIPVGILNVHKPVGTIISDVSEMANAQASISRVDYLLTQFSVIITYIRLLFFPVNQTLDYDYPVYHSLFTPRVFISFLVLLCLFCISIFLLIRSRRGSDSGNRIIAFGMLWFFVTLSVESSVIPIADVIYEHRVYLPSIGFFVALVTFLILVKNSLEKRGLRAGYVIVPTLVMAVLTFSIAAYARNNIWKDDIRFWEDVVKKSPFKARTHSNLGVVYGRKKLFEEAIKEFQTAIRLDSFYPVAHYNLGNIYGKQGRFEEAIEELKTAIKLSPEYAVPHQNLGVIYG</sequence>
<protein>
    <submittedName>
        <fullName evidence="5">Uncharacterized protein</fullName>
    </submittedName>
</protein>
<evidence type="ECO:0000313" key="5">
    <source>
        <dbReference type="EMBL" id="OGL44834.1"/>
    </source>
</evidence>
<evidence type="ECO:0000256" key="1">
    <source>
        <dbReference type="ARBA" id="ARBA00022737"/>
    </source>
</evidence>
<feature type="transmembrane region" description="Helical" evidence="4">
    <location>
        <begin position="12"/>
        <end position="32"/>
    </location>
</feature>
<feature type="transmembrane region" description="Helical" evidence="4">
    <location>
        <begin position="117"/>
        <end position="137"/>
    </location>
</feature>
<comment type="caution">
    <text evidence="5">The sequence shown here is derived from an EMBL/GenBank/DDBJ whole genome shotgun (WGS) entry which is preliminary data.</text>
</comment>
<gene>
    <name evidence="5" type="ORF">A2W05_09140</name>
</gene>
<feature type="transmembrane region" description="Helical" evidence="4">
    <location>
        <begin position="177"/>
        <end position="195"/>
    </location>
</feature>
<dbReference type="PANTHER" id="PTHR44227:SF3">
    <property type="entry name" value="PROTEIN O-MANNOSYL-TRANSFERASE TMTC4"/>
    <property type="match status" value="1"/>
</dbReference>
<reference evidence="5 6" key="1">
    <citation type="journal article" date="2016" name="Nat. Commun.">
        <title>Thousands of microbial genomes shed light on interconnected biogeochemical processes in an aquifer system.</title>
        <authorList>
            <person name="Anantharaman K."/>
            <person name="Brown C.T."/>
            <person name="Hug L.A."/>
            <person name="Sharon I."/>
            <person name="Castelle C.J."/>
            <person name="Probst A.J."/>
            <person name="Thomas B.C."/>
            <person name="Singh A."/>
            <person name="Wilkins M.J."/>
            <person name="Karaoz U."/>
            <person name="Brodie E.L."/>
            <person name="Williams K.H."/>
            <person name="Hubbard S.S."/>
            <person name="Banfield J.F."/>
        </authorList>
    </citation>
    <scope>NUCLEOTIDE SEQUENCE [LARGE SCALE GENOMIC DNA]</scope>
</reference>
<dbReference type="InterPro" id="IPR019734">
    <property type="entry name" value="TPR_rpt"/>
</dbReference>
<dbReference type="AlphaFoldDB" id="A0A1F7RUY1"/>
<dbReference type="PANTHER" id="PTHR44227">
    <property type="match status" value="1"/>
</dbReference>
<dbReference type="PROSITE" id="PS50293">
    <property type="entry name" value="TPR_REGION"/>
    <property type="match status" value="1"/>
</dbReference>
<accession>A0A1F7RUY1</accession>
<evidence type="ECO:0000256" key="4">
    <source>
        <dbReference type="SAM" id="Phobius"/>
    </source>
</evidence>
<dbReference type="Proteomes" id="UP000178797">
    <property type="component" value="Unassembled WGS sequence"/>
</dbReference>
<evidence type="ECO:0000313" key="6">
    <source>
        <dbReference type="Proteomes" id="UP000178797"/>
    </source>
</evidence>
<dbReference type="PROSITE" id="PS50005">
    <property type="entry name" value="TPR"/>
    <property type="match status" value="2"/>
</dbReference>
<feature type="transmembrane region" description="Helical" evidence="4">
    <location>
        <begin position="309"/>
        <end position="328"/>
    </location>
</feature>
<dbReference type="InterPro" id="IPR052346">
    <property type="entry name" value="O-mannosyl-transferase_TMTC"/>
</dbReference>
<dbReference type="SUPFAM" id="SSF48452">
    <property type="entry name" value="TPR-like"/>
    <property type="match status" value="1"/>
</dbReference>
<feature type="transmembrane region" description="Helical" evidence="4">
    <location>
        <begin position="368"/>
        <end position="388"/>
    </location>
</feature>
<dbReference type="EMBL" id="MGDE01000161">
    <property type="protein sequence ID" value="OGL44834.1"/>
    <property type="molecule type" value="Genomic_DNA"/>
</dbReference>
<keyword evidence="4" id="KW-1133">Transmembrane helix</keyword>
<feature type="transmembrane region" description="Helical" evidence="4">
    <location>
        <begin position="84"/>
        <end position="105"/>
    </location>
</feature>
<dbReference type="SMART" id="SM00028">
    <property type="entry name" value="TPR"/>
    <property type="match status" value="2"/>
</dbReference>
<feature type="repeat" description="TPR" evidence="3">
    <location>
        <begin position="477"/>
        <end position="510"/>
    </location>
</feature>
<feature type="transmembrane region" description="Helical" evidence="4">
    <location>
        <begin position="201"/>
        <end position="218"/>
    </location>
</feature>
<dbReference type="Pfam" id="PF13181">
    <property type="entry name" value="TPR_8"/>
    <property type="match status" value="1"/>
</dbReference>
<feature type="transmembrane region" description="Helical" evidence="4">
    <location>
        <begin position="225"/>
        <end position="245"/>
    </location>
</feature>
<dbReference type="InterPro" id="IPR011990">
    <property type="entry name" value="TPR-like_helical_dom_sf"/>
</dbReference>
<keyword evidence="4" id="KW-0812">Transmembrane</keyword>
<keyword evidence="1" id="KW-0677">Repeat</keyword>